<name>A0ACB9RG76_9MYRT</name>
<accession>A0ACB9RG76</accession>
<organism evidence="1 2">
    <name type="scientific">Melastoma candidum</name>
    <dbReference type="NCBI Taxonomy" id="119954"/>
    <lineage>
        <taxon>Eukaryota</taxon>
        <taxon>Viridiplantae</taxon>
        <taxon>Streptophyta</taxon>
        <taxon>Embryophyta</taxon>
        <taxon>Tracheophyta</taxon>
        <taxon>Spermatophyta</taxon>
        <taxon>Magnoliopsida</taxon>
        <taxon>eudicotyledons</taxon>
        <taxon>Gunneridae</taxon>
        <taxon>Pentapetalae</taxon>
        <taxon>rosids</taxon>
        <taxon>malvids</taxon>
        <taxon>Myrtales</taxon>
        <taxon>Melastomataceae</taxon>
        <taxon>Melastomatoideae</taxon>
        <taxon>Melastomateae</taxon>
        <taxon>Melastoma</taxon>
    </lineage>
</organism>
<comment type="caution">
    <text evidence="1">The sequence shown here is derived from an EMBL/GenBank/DDBJ whole genome shotgun (WGS) entry which is preliminary data.</text>
</comment>
<reference evidence="2" key="1">
    <citation type="journal article" date="2023" name="Front. Plant Sci.">
        <title>Chromosomal-level genome assembly of Melastoma candidum provides insights into trichome evolution.</title>
        <authorList>
            <person name="Zhong Y."/>
            <person name="Wu W."/>
            <person name="Sun C."/>
            <person name="Zou P."/>
            <person name="Liu Y."/>
            <person name="Dai S."/>
            <person name="Zhou R."/>
        </authorList>
    </citation>
    <scope>NUCLEOTIDE SEQUENCE [LARGE SCALE GENOMIC DNA]</scope>
</reference>
<dbReference type="Proteomes" id="UP001057402">
    <property type="component" value="Chromosome 4"/>
</dbReference>
<protein>
    <submittedName>
        <fullName evidence="1">Uncharacterized protein</fullName>
    </submittedName>
</protein>
<sequence>MADVVPPTVPDVPAKKPRNGRRKALKQTDEASLANVANINAQEVLDHSSEGVPAVYDASVEKENRGGGGSGHSNRKMGKSKGRKAAAAAKEGSMEELMEMMERLRIEKERTEEMLKEKDEILRMKEEEKESLRVELRRLQKLKEFKPNLAIPMVQFDKDQKQKKKGCPERKRPSPPYTLWCKDQWNEIKKENPDADFKEISNIVAAKWKNLSAEQKKPYEDSYRAEKEVYLKETAQDRREAEAMKLLGEEQKQKTAMELLQQYLQFKQDAEEDDKKKTKKEKDPLKPKQPMSAFFLYSNERRSDLIAESSILEVAKIAGEEWKGMNEKQRKPYEEMARQNKERYLKEMEAYKAMKEEEAEGNRREEEENMKLQKQEALQLLKRKEKTQNLIKKTKEEKQKSKKNKNKNDDPNKPKKPASSFLLFSMETRKALQEERPGVTNSTLNALISVKWKELKEEERGMWNARAAVAMETYKKEMEEYNNKQVVAASGNNSSK</sequence>
<dbReference type="EMBL" id="CM042883">
    <property type="protein sequence ID" value="KAI4378042.1"/>
    <property type="molecule type" value="Genomic_DNA"/>
</dbReference>
<gene>
    <name evidence="1" type="ORF">MLD38_015583</name>
</gene>
<evidence type="ECO:0000313" key="2">
    <source>
        <dbReference type="Proteomes" id="UP001057402"/>
    </source>
</evidence>
<evidence type="ECO:0000313" key="1">
    <source>
        <dbReference type="EMBL" id="KAI4378042.1"/>
    </source>
</evidence>
<proteinExistence type="predicted"/>
<keyword evidence="2" id="KW-1185">Reference proteome</keyword>